<dbReference type="Pfam" id="PF03080">
    <property type="entry name" value="Neprosin"/>
    <property type="match status" value="1"/>
</dbReference>
<dbReference type="PANTHER" id="PTHR31589">
    <property type="entry name" value="PROTEIN, PUTATIVE (DUF239)-RELATED-RELATED"/>
    <property type="match status" value="1"/>
</dbReference>
<sequence>MSRANSIPKTKGSSFQTALSNPELSSFAAGGGFRQYATASVSGDKYYGAKALINLWAPSVRPNEVSSSQLWVVGGSDSDTNVILAGWHGDNYESTGCYNLQCQGFVQTSNKFALGAPFPELSNIDGLQVEFSVTIFKGQAGWFLQLNEFILGYWPFSLFSSLNNNPASSIQWGGMVFNSQIDGKESTTTQMGSGQFPDEGIRRASYMRQLQIVDENFILRGLDSPTALASQPNCYNIELANDLNWGDYILFGGPGRNPNCP</sequence>
<dbReference type="AlphaFoldDB" id="A0AAV1D600"/>
<accession>A0AAV1D600</accession>
<dbReference type="InterPro" id="IPR004314">
    <property type="entry name" value="Neprosin"/>
</dbReference>
<name>A0AAV1D600_OLDCO</name>
<reference evidence="2" key="1">
    <citation type="submission" date="2023-03" db="EMBL/GenBank/DDBJ databases">
        <authorList>
            <person name="Julca I."/>
        </authorList>
    </citation>
    <scope>NUCLEOTIDE SEQUENCE</scope>
</reference>
<gene>
    <name evidence="2" type="ORF">OLC1_LOCUS12488</name>
</gene>
<keyword evidence="3" id="KW-1185">Reference proteome</keyword>
<dbReference type="PANTHER" id="PTHR31589:SF110">
    <property type="entry name" value="PROTEIN, PUTATIVE (DUF239)-RELATED"/>
    <property type="match status" value="1"/>
</dbReference>
<dbReference type="EMBL" id="OX459121">
    <property type="protein sequence ID" value="CAI9103285.1"/>
    <property type="molecule type" value="Genomic_DNA"/>
</dbReference>
<dbReference type="Proteomes" id="UP001161247">
    <property type="component" value="Chromosome 4"/>
</dbReference>
<feature type="domain" description="Neprosin PEP catalytic" evidence="1">
    <location>
        <begin position="27"/>
        <end position="261"/>
    </location>
</feature>
<protein>
    <submittedName>
        <fullName evidence="2">OLC1v1001741C1</fullName>
    </submittedName>
</protein>
<evidence type="ECO:0000259" key="1">
    <source>
        <dbReference type="PROSITE" id="PS52045"/>
    </source>
</evidence>
<organism evidence="2 3">
    <name type="scientific">Oldenlandia corymbosa var. corymbosa</name>
    <dbReference type="NCBI Taxonomy" id="529605"/>
    <lineage>
        <taxon>Eukaryota</taxon>
        <taxon>Viridiplantae</taxon>
        <taxon>Streptophyta</taxon>
        <taxon>Embryophyta</taxon>
        <taxon>Tracheophyta</taxon>
        <taxon>Spermatophyta</taxon>
        <taxon>Magnoliopsida</taxon>
        <taxon>eudicotyledons</taxon>
        <taxon>Gunneridae</taxon>
        <taxon>Pentapetalae</taxon>
        <taxon>asterids</taxon>
        <taxon>lamiids</taxon>
        <taxon>Gentianales</taxon>
        <taxon>Rubiaceae</taxon>
        <taxon>Rubioideae</taxon>
        <taxon>Spermacoceae</taxon>
        <taxon>Hedyotis-Oldenlandia complex</taxon>
        <taxon>Oldenlandia</taxon>
    </lineage>
</organism>
<evidence type="ECO:0000313" key="3">
    <source>
        <dbReference type="Proteomes" id="UP001161247"/>
    </source>
</evidence>
<evidence type="ECO:0000313" key="2">
    <source>
        <dbReference type="EMBL" id="CAI9103285.1"/>
    </source>
</evidence>
<dbReference type="InterPro" id="IPR053168">
    <property type="entry name" value="Glutamic_endopeptidase"/>
</dbReference>
<proteinExistence type="predicted"/>
<dbReference type="PROSITE" id="PS52045">
    <property type="entry name" value="NEPROSIN_PEP_CD"/>
    <property type="match status" value="1"/>
</dbReference>